<dbReference type="InterPro" id="IPR036691">
    <property type="entry name" value="Endo/exonu/phosph_ase_sf"/>
</dbReference>
<evidence type="ECO:0000313" key="7">
    <source>
        <dbReference type="EMBL" id="CAI8045330.1"/>
    </source>
</evidence>
<feature type="region of interest" description="Disordered" evidence="5">
    <location>
        <begin position="482"/>
        <end position="501"/>
    </location>
</feature>
<dbReference type="Pfam" id="PF00620">
    <property type="entry name" value="RhoGAP"/>
    <property type="match status" value="1"/>
</dbReference>
<dbReference type="Gene3D" id="2.60.40.10">
    <property type="entry name" value="Immunoglobulins"/>
    <property type="match status" value="1"/>
</dbReference>
<dbReference type="InterPro" id="IPR008936">
    <property type="entry name" value="Rho_GTPase_activation_prot"/>
</dbReference>
<dbReference type="Pfam" id="PF21310">
    <property type="entry name" value="OCRL-like_ASH"/>
    <property type="match status" value="1"/>
</dbReference>
<keyword evidence="8" id="KW-1185">Reference proteome</keyword>
<dbReference type="GO" id="GO:0030670">
    <property type="term" value="C:phagocytic vesicle membrane"/>
    <property type="evidence" value="ECO:0007669"/>
    <property type="project" value="UniProtKB-SubCell"/>
</dbReference>
<dbReference type="SUPFAM" id="SSF48350">
    <property type="entry name" value="GTPase activation domain, GAP"/>
    <property type="match status" value="1"/>
</dbReference>
<name>A0AA35TBM1_GEOBA</name>
<dbReference type="GO" id="GO:0046856">
    <property type="term" value="P:phosphatidylinositol dephosphorylation"/>
    <property type="evidence" value="ECO:0007669"/>
    <property type="project" value="InterPro"/>
</dbReference>
<dbReference type="EMBL" id="CASHTH010003463">
    <property type="protein sequence ID" value="CAI8045330.1"/>
    <property type="molecule type" value="Genomic_DNA"/>
</dbReference>
<dbReference type="Gene3D" id="2.30.29.110">
    <property type="match status" value="1"/>
</dbReference>
<protein>
    <submittedName>
        <fullName evidence="7">Inositol polyphosphate 5-phosphatase OCRL</fullName>
    </submittedName>
</protein>
<evidence type="ECO:0000256" key="1">
    <source>
        <dbReference type="ARBA" id="ARBA00004146"/>
    </source>
</evidence>
<feature type="region of interest" description="Disordered" evidence="5">
    <location>
        <begin position="543"/>
        <end position="587"/>
    </location>
</feature>
<feature type="region of interest" description="Disordered" evidence="5">
    <location>
        <begin position="258"/>
        <end position="282"/>
    </location>
</feature>
<feature type="region of interest" description="Disordered" evidence="5">
    <location>
        <begin position="314"/>
        <end position="388"/>
    </location>
</feature>
<dbReference type="PROSITE" id="PS50238">
    <property type="entry name" value="RHOGAP"/>
    <property type="match status" value="1"/>
</dbReference>
<feature type="region of interest" description="Disordered" evidence="5">
    <location>
        <begin position="447"/>
        <end position="475"/>
    </location>
</feature>
<gene>
    <name evidence="7" type="ORF">GBAR_LOCUS25076</name>
</gene>
<dbReference type="Proteomes" id="UP001174909">
    <property type="component" value="Unassembled WGS sequence"/>
</dbReference>
<comment type="caution">
    <text evidence="7">The sequence shown here is derived from an EMBL/GenBank/DDBJ whole genome shotgun (WGS) entry which is preliminary data.</text>
</comment>
<dbReference type="SUPFAM" id="SSF56219">
    <property type="entry name" value="DNase I-like"/>
    <property type="match status" value="1"/>
</dbReference>
<sequence>MQFPAVLTRATPRCGESARPRGGAHRPPPLNFSRQTCGSFVPTASISSPPPQAIRLASECRAVVETKINTTFSQYTVKGATTSYPTPGSGSTSGTDYFIQWRQMMESELRQVVQSLLRPADTCVHAVQGRLLGLADLAERLCAIVKHEAREEYALFIFSLDELESPSCCVLQGIFPIRDHFSAHTQAIRGGRSEVLVATGDGSTMLINIPGDQFPQVFISQLNRATQLFSNSGRRELPTAFDWLAGYEGCHTGWDRFSKPRPPHSTNPFAPPTTSGSGSLESAFPENWPWSHIITPNSDGSTDVANCEQDLSEFDPLHVSSNGSVPVPTETFTLHEPSPTPSTNSNPFAPDSTNPFSTSPSPPPPSSTSYLVPTSAASGGMRSCTSESNLRRLQTEVSHQSSRLRADPLISRSSDNLVSIDETERHCVAGGLGQGLADQTKLGVFTSSTSSLSSGGWENGENGEEGREEEFSASVQITDSRTKKKGWGLRGREGRRTTASAGQRYSKFEVISPAEVTGRHRLNQSPDLRDLRKPREAVRLRFKKATGSETKPSKANMEQPELSSHLPLPSLRQRPRAETRARSSSHWVSRYRPGVPVPRANVRESIVQAELRQKEKEFCNQKTLRVFCGTWNVNGKLPPSSLDQFLREFEGQGDSGSSVVPDVYVIGFQELDLSAQALVGAESSREEPWTVAVETTLARVGSYHKLLGQRLVGILLLIYIKPHLLPHVTDQDSDYVTTGIGGLMGNKGGVGMRFNLFHSSFCFINCHFAASVEEVEKRNNDYLTIRNKMLFSRVPDYKYTIMEHDMVFWLGDMNYRIQTSPEMTVEVIKANADNFQTSSLLKEDQLVQEMTKGNVFTDFAEGAIDFKPTYKYDPNTDNWDSRYKYSNERGMRTKIIRASTYALTLLMLFPPPPTHTHTHSEKHRPPAWCDRVLYHGMGAELRGYRSHPKMKTSDHKPVSAVFDSTVRVVDPVKEKDTLEEITRKLDKLENDTLPQVDLSTTEFVFKDIKFQVPQTRKLYVTNTGSRPVLVSFIPKLDEEAYCKPWIEAKPSSAVVQPLEDVVMVLTVFVDCDNAPTVTSEHNAIDDILVLHLEGGKDFFLSVTGNYVPSCFGSSLETLVHLHTYIREVPTADLLDLTLSSSCSLPRPPPPSLSPSLSRRTVPPHDIPKELYQMISFLDTHGLSTENLFQESGRHVEVQEIIDALDVGGVRELPGSAHSVAGCVLLFLSALSEPVILVPLQQRAMDCCNQPMLCKQLLLSLPRVHQRSFTFLISFMKRLLAHSEENGLDHKLLATIFGDVLLRSPASDRRIMRKKQLGPISRKKATFIYQFLVADLTADYR</sequence>
<dbReference type="PANTHER" id="PTHR11200">
    <property type="entry name" value="INOSITOL 5-PHOSPHATASE"/>
    <property type="match status" value="1"/>
</dbReference>
<evidence type="ECO:0000256" key="4">
    <source>
        <dbReference type="ARBA" id="ARBA00023329"/>
    </source>
</evidence>
<feature type="compositionally biased region" description="Low complexity" evidence="5">
    <location>
        <begin position="558"/>
        <end position="572"/>
    </location>
</feature>
<reference evidence="7" key="1">
    <citation type="submission" date="2023-03" db="EMBL/GenBank/DDBJ databases">
        <authorList>
            <person name="Steffen K."/>
            <person name="Cardenas P."/>
        </authorList>
    </citation>
    <scope>NUCLEOTIDE SEQUENCE</scope>
</reference>
<dbReference type="GO" id="GO:0007165">
    <property type="term" value="P:signal transduction"/>
    <property type="evidence" value="ECO:0007669"/>
    <property type="project" value="InterPro"/>
</dbReference>
<dbReference type="SMART" id="SM00324">
    <property type="entry name" value="RhoGAP"/>
    <property type="match status" value="1"/>
</dbReference>
<dbReference type="FunFam" id="2.60.40.10:FF:000132">
    <property type="entry name" value="Inositol polyphosphate 5-phosphatase OCRL-1 isoform b"/>
    <property type="match status" value="1"/>
</dbReference>
<dbReference type="InterPro" id="IPR031896">
    <property type="entry name" value="INPP5B_PH_dom"/>
</dbReference>
<keyword evidence="3" id="KW-0967">Endosome</keyword>
<comment type="subcellular location">
    <subcellularLocation>
        <location evidence="2">Cytoplasmic vesicle</location>
        <location evidence="2">Phagosome membrane</location>
    </subcellularLocation>
    <subcellularLocation>
        <location evidence="1">Early endosome membrane</location>
    </subcellularLocation>
</comment>
<dbReference type="InterPro" id="IPR013783">
    <property type="entry name" value="Ig-like_fold"/>
</dbReference>
<dbReference type="SMART" id="SM00128">
    <property type="entry name" value="IPPc"/>
    <property type="match status" value="1"/>
</dbReference>
<dbReference type="Pfam" id="PF16776">
    <property type="entry name" value="INPP5B_PH"/>
    <property type="match status" value="1"/>
</dbReference>
<evidence type="ECO:0000259" key="6">
    <source>
        <dbReference type="PROSITE" id="PS50238"/>
    </source>
</evidence>
<accession>A0AA35TBM1</accession>
<dbReference type="Gene3D" id="3.60.10.10">
    <property type="entry name" value="Endonuclease/exonuclease/phosphatase"/>
    <property type="match status" value="1"/>
</dbReference>
<dbReference type="Pfam" id="PF22669">
    <property type="entry name" value="Exo_endo_phos2"/>
    <property type="match status" value="2"/>
</dbReference>
<evidence type="ECO:0000256" key="2">
    <source>
        <dbReference type="ARBA" id="ARBA00004580"/>
    </source>
</evidence>
<evidence type="ECO:0000256" key="3">
    <source>
        <dbReference type="ARBA" id="ARBA00022753"/>
    </source>
</evidence>
<feature type="compositionally biased region" description="Low complexity" evidence="5">
    <location>
        <begin position="341"/>
        <end position="359"/>
    </location>
</feature>
<evidence type="ECO:0000256" key="5">
    <source>
        <dbReference type="SAM" id="MobiDB-lite"/>
    </source>
</evidence>
<feature type="domain" description="Rho-GAP" evidence="6">
    <location>
        <begin position="1150"/>
        <end position="1339"/>
    </location>
</feature>
<dbReference type="InterPro" id="IPR046985">
    <property type="entry name" value="IP5"/>
</dbReference>
<dbReference type="InterPro" id="IPR000198">
    <property type="entry name" value="RhoGAP_dom"/>
</dbReference>
<feature type="region of interest" description="Disordered" evidence="5">
    <location>
        <begin position="1"/>
        <end position="34"/>
    </location>
</feature>
<feature type="compositionally biased region" description="Low complexity" evidence="5">
    <location>
        <begin position="447"/>
        <end position="460"/>
    </location>
</feature>
<evidence type="ECO:0000313" key="8">
    <source>
        <dbReference type="Proteomes" id="UP001174909"/>
    </source>
</evidence>
<dbReference type="GO" id="GO:0031901">
    <property type="term" value="C:early endosome membrane"/>
    <property type="evidence" value="ECO:0007669"/>
    <property type="project" value="UniProtKB-SubCell"/>
</dbReference>
<dbReference type="PANTHER" id="PTHR11200:SF300">
    <property type="entry name" value="TYPE II INOSITOL 1,4,5-TRISPHOSPHATE 5-PHOSPHATASE"/>
    <property type="match status" value="1"/>
</dbReference>
<dbReference type="InterPro" id="IPR048869">
    <property type="entry name" value="OCRL-1_2_ASH"/>
</dbReference>
<dbReference type="CDD" id="cd04380">
    <property type="entry name" value="RhoGAP_OCRL1"/>
    <property type="match status" value="1"/>
</dbReference>
<dbReference type="FunFam" id="1.10.555.10:FF:000012">
    <property type="entry name" value="Putative inositol polyphosphate 5-phosphatase OCRL-1"/>
    <property type="match status" value="1"/>
</dbReference>
<dbReference type="Gene3D" id="1.10.555.10">
    <property type="entry name" value="Rho GTPase activation protein"/>
    <property type="match status" value="1"/>
</dbReference>
<proteinExistence type="predicted"/>
<dbReference type="GO" id="GO:0004439">
    <property type="term" value="F:phosphatidylinositol-4,5-bisphosphate 5-phosphatase activity"/>
    <property type="evidence" value="ECO:0007669"/>
    <property type="project" value="TreeGrafter"/>
</dbReference>
<organism evidence="7 8">
    <name type="scientific">Geodia barretti</name>
    <name type="common">Barrett's horny sponge</name>
    <dbReference type="NCBI Taxonomy" id="519541"/>
    <lineage>
        <taxon>Eukaryota</taxon>
        <taxon>Metazoa</taxon>
        <taxon>Porifera</taxon>
        <taxon>Demospongiae</taxon>
        <taxon>Heteroscleromorpha</taxon>
        <taxon>Tetractinellida</taxon>
        <taxon>Astrophorina</taxon>
        <taxon>Geodiidae</taxon>
        <taxon>Geodia</taxon>
    </lineage>
</organism>
<dbReference type="InterPro" id="IPR047078">
    <property type="entry name" value="RhoGAP_OCRL1"/>
</dbReference>
<dbReference type="InterPro" id="IPR000300">
    <property type="entry name" value="IPPc"/>
</dbReference>
<keyword evidence="4" id="KW-0968">Cytoplasmic vesicle</keyword>